<name>A0ABS5UAY0_9BACT</name>
<reference evidence="1 2" key="1">
    <citation type="submission" date="2021-05" db="EMBL/GenBank/DDBJ databases">
        <title>The draft genome of Geobacter chapellei DSM 13688.</title>
        <authorList>
            <person name="Xu Z."/>
            <person name="Masuda Y."/>
            <person name="Itoh H."/>
            <person name="Senoo K."/>
        </authorList>
    </citation>
    <scope>NUCLEOTIDE SEQUENCE [LARGE SCALE GENOMIC DNA]</scope>
    <source>
        <strain evidence="1 2">DSM 13688</strain>
    </source>
</reference>
<dbReference type="PROSITE" id="PS51257">
    <property type="entry name" value="PROKAR_LIPOPROTEIN"/>
    <property type="match status" value="1"/>
</dbReference>
<comment type="caution">
    <text evidence="1">The sequence shown here is derived from an EMBL/GenBank/DDBJ whole genome shotgun (WGS) entry which is preliminary data.</text>
</comment>
<keyword evidence="1" id="KW-0449">Lipoprotein</keyword>
<dbReference type="Proteomes" id="UP000784128">
    <property type="component" value="Unassembled WGS sequence"/>
</dbReference>
<dbReference type="InterPro" id="IPR017734">
    <property type="entry name" value="T6SS_SciN"/>
</dbReference>
<gene>
    <name evidence="1" type="primary">tssJ</name>
    <name evidence="1" type="ORF">KJB30_13410</name>
</gene>
<sequence length="184" mass="20543">MRNFVAGSALVCLSVLLTGCSSGPLVIVPPDWRYEKDAINLNIKADKHLNVYQKTSHALLLCVYHLRDTNAFNQYLNERDGLTKLLECGRFDPSVVLARQMIIQPGQELTQVMDRAEGTRFVNIAAGYYNLRTDQVTRSYPVPLDEVKRGGNLIQTTKKLTIDLRLGPAAIDGTPEIQEAGKKR</sequence>
<evidence type="ECO:0000313" key="1">
    <source>
        <dbReference type="EMBL" id="MBT1072788.1"/>
    </source>
</evidence>
<dbReference type="Pfam" id="PF12790">
    <property type="entry name" value="T6SS-SciN"/>
    <property type="match status" value="1"/>
</dbReference>
<protein>
    <submittedName>
        <fullName evidence="1">Type VI secretion system lipoprotein TssJ</fullName>
    </submittedName>
</protein>
<accession>A0ABS5UAY0</accession>
<dbReference type="Gene3D" id="2.60.40.4150">
    <property type="entry name" value="Type VI secretion system, lipoprotein SciN"/>
    <property type="match status" value="1"/>
</dbReference>
<dbReference type="EMBL" id="JAHDYS010000013">
    <property type="protein sequence ID" value="MBT1072788.1"/>
    <property type="molecule type" value="Genomic_DNA"/>
</dbReference>
<proteinExistence type="predicted"/>
<dbReference type="InterPro" id="IPR038706">
    <property type="entry name" value="Type_VI_SciN-like_sf"/>
</dbReference>
<organism evidence="1 2">
    <name type="scientific">Pelotalea chapellei</name>
    <dbReference type="NCBI Taxonomy" id="44671"/>
    <lineage>
        <taxon>Bacteria</taxon>
        <taxon>Pseudomonadati</taxon>
        <taxon>Thermodesulfobacteriota</taxon>
        <taxon>Desulfuromonadia</taxon>
        <taxon>Geobacterales</taxon>
        <taxon>Geobacteraceae</taxon>
        <taxon>Pelotalea</taxon>
    </lineage>
</organism>
<keyword evidence="2" id="KW-1185">Reference proteome</keyword>
<evidence type="ECO:0000313" key="2">
    <source>
        <dbReference type="Proteomes" id="UP000784128"/>
    </source>
</evidence>
<dbReference type="NCBIfam" id="TIGR03352">
    <property type="entry name" value="VI_chp_3"/>
    <property type="match status" value="1"/>
</dbReference>
<dbReference type="RefSeq" id="WP_214300149.1">
    <property type="nucleotide sequence ID" value="NZ_JAHDYS010000013.1"/>
</dbReference>